<dbReference type="KEGG" id="llh:I41_36580"/>
<name>A0A517U1F1_9BACT</name>
<dbReference type="Proteomes" id="UP000317909">
    <property type="component" value="Chromosome"/>
</dbReference>
<accession>A0A517U1F1</accession>
<keyword evidence="2" id="KW-0560">Oxidoreductase</keyword>
<dbReference type="InterPro" id="IPR036291">
    <property type="entry name" value="NAD(P)-bd_dom_sf"/>
</dbReference>
<dbReference type="PANTHER" id="PTHR42879:SF2">
    <property type="entry name" value="3-OXOACYL-[ACYL-CARRIER-PROTEIN] REDUCTASE FABG"/>
    <property type="match status" value="1"/>
</dbReference>
<dbReference type="PRINTS" id="PR00080">
    <property type="entry name" value="SDRFAMILY"/>
</dbReference>
<dbReference type="Pfam" id="PF13561">
    <property type="entry name" value="adh_short_C2"/>
    <property type="match status" value="1"/>
</dbReference>
<protein>
    <submittedName>
        <fullName evidence="2">3-oxoacyl-[acyl-carrier-protein] reductase FabG</fullName>
        <ecNumber evidence="2">1.1.1.100</ecNumber>
    </submittedName>
</protein>
<dbReference type="EMBL" id="CP036339">
    <property type="protein sequence ID" value="QDT74462.1"/>
    <property type="molecule type" value="Genomic_DNA"/>
</dbReference>
<evidence type="ECO:0000313" key="2">
    <source>
        <dbReference type="EMBL" id="QDT74462.1"/>
    </source>
</evidence>
<dbReference type="AlphaFoldDB" id="A0A517U1F1"/>
<keyword evidence="3" id="KW-1185">Reference proteome</keyword>
<proteinExistence type="inferred from homology"/>
<dbReference type="PANTHER" id="PTHR42879">
    <property type="entry name" value="3-OXOACYL-(ACYL-CARRIER-PROTEIN) REDUCTASE"/>
    <property type="match status" value="1"/>
</dbReference>
<gene>
    <name evidence="2" type="primary">fabG_6</name>
    <name evidence="2" type="ORF">I41_36580</name>
</gene>
<organism evidence="2 3">
    <name type="scientific">Lacipirellula limnantheis</name>
    <dbReference type="NCBI Taxonomy" id="2528024"/>
    <lineage>
        <taxon>Bacteria</taxon>
        <taxon>Pseudomonadati</taxon>
        <taxon>Planctomycetota</taxon>
        <taxon>Planctomycetia</taxon>
        <taxon>Pirellulales</taxon>
        <taxon>Lacipirellulaceae</taxon>
        <taxon>Lacipirellula</taxon>
    </lineage>
</organism>
<dbReference type="InterPro" id="IPR050259">
    <property type="entry name" value="SDR"/>
</dbReference>
<evidence type="ECO:0000256" key="1">
    <source>
        <dbReference type="ARBA" id="ARBA00006484"/>
    </source>
</evidence>
<dbReference type="InterPro" id="IPR002347">
    <property type="entry name" value="SDR_fam"/>
</dbReference>
<dbReference type="SUPFAM" id="SSF51735">
    <property type="entry name" value="NAD(P)-binding Rossmann-fold domains"/>
    <property type="match status" value="1"/>
</dbReference>
<evidence type="ECO:0000313" key="3">
    <source>
        <dbReference type="Proteomes" id="UP000317909"/>
    </source>
</evidence>
<dbReference type="Gene3D" id="3.40.50.720">
    <property type="entry name" value="NAD(P)-binding Rossmann-like Domain"/>
    <property type="match status" value="1"/>
</dbReference>
<dbReference type="FunFam" id="3.40.50.720:FF:000084">
    <property type="entry name" value="Short-chain dehydrogenase reductase"/>
    <property type="match status" value="1"/>
</dbReference>
<dbReference type="GO" id="GO:0004316">
    <property type="term" value="F:3-oxoacyl-[acyl-carrier-protein] reductase (NADPH) activity"/>
    <property type="evidence" value="ECO:0007669"/>
    <property type="project" value="UniProtKB-EC"/>
</dbReference>
<dbReference type="RefSeq" id="WP_145434209.1">
    <property type="nucleotide sequence ID" value="NZ_CP036339.1"/>
</dbReference>
<dbReference type="PRINTS" id="PR00081">
    <property type="entry name" value="GDHRDH"/>
</dbReference>
<reference evidence="2 3" key="1">
    <citation type="submission" date="2019-02" db="EMBL/GenBank/DDBJ databases">
        <title>Deep-cultivation of Planctomycetes and their phenomic and genomic characterization uncovers novel biology.</title>
        <authorList>
            <person name="Wiegand S."/>
            <person name="Jogler M."/>
            <person name="Boedeker C."/>
            <person name="Pinto D."/>
            <person name="Vollmers J."/>
            <person name="Rivas-Marin E."/>
            <person name="Kohn T."/>
            <person name="Peeters S.H."/>
            <person name="Heuer A."/>
            <person name="Rast P."/>
            <person name="Oberbeckmann S."/>
            <person name="Bunk B."/>
            <person name="Jeske O."/>
            <person name="Meyerdierks A."/>
            <person name="Storesund J.E."/>
            <person name="Kallscheuer N."/>
            <person name="Luecker S."/>
            <person name="Lage O.M."/>
            <person name="Pohl T."/>
            <person name="Merkel B.J."/>
            <person name="Hornburger P."/>
            <person name="Mueller R.-W."/>
            <person name="Bruemmer F."/>
            <person name="Labrenz M."/>
            <person name="Spormann A.M."/>
            <person name="Op den Camp H."/>
            <person name="Overmann J."/>
            <person name="Amann R."/>
            <person name="Jetten M.S.M."/>
            <person name="Mascher T."/>
            <person name="Medema M.H."/>
            <person name="Devos D.P."/>
            <person name="Kaster A.-K."/>
            <person name="Ovreas L."/>
            <person name="Rohde M."/>
            <person name="Galperin M.Y."/>
            <person name="Jogler C."/>
        </authorList>
    </citation>
    <scope>NUCLEOTIDE SEQUENCE [LARGE SCALE GENOMIC DNA]</scope>
    <source>
        <strain evidence="2 3">I41</strain>
    </source>
</reference>
<dbReference type="EC" id="1.1.1.100" evidence="2"/>
<comment type="similarity">
    <text evidence="1">Belongs to the short-chain dehydrogenases/reductases (SDR) family.</text>
</comment>
<dbReference type="OrthoDB" id="9803333at2"/>
<sequence length="273" mass="29378">MSNNGRAFRLDGRVALVTGSTRGLGKQIALALAQAGARTAMNYANDHSTAMAAFADLQSVSQESCIVRGDVTDPMSVERMCREVAETLGPIDILVVNATCAQPELPFEEYEWEFFQTMLDFFVKSPVLLMRSCLPHMKEQRWGRIVHITSEVLALAAAPFSAYVAAKGGQTGLALSTARELAGSGITVNMVAPGWIPVERHAHYSKEQLNGYRAGVPAGRLGTPEDVAPTVVYLASEESRFVTGQTLSVNGGNSVLKNALAENSHMFSNNLSE</sequence>